<reference evidence="2" key="1">
    <citation type="journal article" date="2022" name="Mol. Ecol. Resour.">
        <title>The genomes of chicory, endive, great burdock and yacon provide insights into Asteraceae palaeo-polyploidization history and plant inulin production.</title>
        <authorList>
            <person name="Fan W."/>
            <person name="Wang S."/>
            <person name="Wang H."/>
            <person name="Wang A."/>
            <person name="Jiang F."/>
            <person name="Liu H."/>
            <person name="Zhao H."/>
            <person name="Xu D."/>
            <person name="Zhang Y."/>
        </authorList>
    </citation>
    <scope>NUCLEOTIDE SEQUENCE [LARGE SCALE GENOMIC DNA]</scope>
    <source>
        <strain evidence="2">cv. Punajuju</strain>
    </source>
</reference>
<dbReference type="Proteomes" id="UP001055811">
    <property type="component" value="Linkage Group LG05"/>
</dbReference>
<organism evidence="1 2">
    <name type="scientific">Cichorium intybus</name>
    <name type="common">Chicory</name>
    <dbReference type="NCBI Taxonomy" id="13427"/>
    <lineage>
        <taxon>Eukaryota</taxon>
        <taxon>Viridiplantae</taxon>
        <taxon>Streptophyta</taxon>
        <taxon>Embryophyta</taxon>
        <taxon>Tracheophyta</taxon>
        <taxon>Spermatophyta</taxon>
        <taxon>Magnoliopsida</taxon>
        <taxon>eudicotyledons</taxon>
        <taxon>Gunneridae</taxon>
        <taxon>Pentapetalae</taxon>
        <taxon>asterids</taxon>
        <taxon>campanulids</taxon>
        <taxon>Asterales</taxon>
        <taxon>Asteraceae</taxon>
        <taxon>Cichorioideae</taxon>
        <taxon>Cichorieae</taxon>
        <taxon>Cichoriinae</taxon>
        <taxon>Cichorium</taxon>
    </lineage>
</organism>
<evidence type="ECO:0000313" key="2">
    <source>
        <dbReference type="Proteomes" id="UP001055811"/>
    </source>
</evidence>
<evidence type="ECO:0000313" key="1">
    <source>
        <dbReference type="EMBL" id="KAI3737996.1"/>
    </source>
</evidence>
<proteinExistence type="predicted"/>
<sequence>MSPSTRSILSKFMGFVKPTNYLHGLIRGENMELGRDSDTGGQVKYVLFKFFDLPYNHVMRSTVQLQVVGRNWGW</sequence>
<comment type="caution">
    <text evidence="1">The sequence shown here is derived from an EMBL/GenBank/DDBJ whole genome shotgun (WGS) entry which is preliminary data.</text>
</comment>
<accession>A0ACB9CUV7</accession>
<protein>
    <submittedName>
        <fullName evidence="1">Uncharacterized protein</fullName>
    </submittedName>
</protein>
<name>A0ACB9CUV7_CICIN</name>
<gene>
    <name evidence="1" type="ORF">L2E82_28014</name>
</gene>
<dbReference type="EMBL" id="CM042013">
    <property type="protein sequence ID" value="KAI3737996.1"/>
    <property type="molecule type" value="Genomic_DNA"/>
</dbReference>
<keyword evidence="2" id="KW-1185">Reference proteome</keyword>
<reference evidence="1 2" key="2">
    <citation type="journal article" date="2022" name="Mol. Ecol. Resour.">
        <title>The genomes of chicory, endive, great burdock and yacon provide insights into Asteraceae paleo-polyploidization history and plant inulin production.</title>
        <authorList>
            <person name="Fan W."/>
            <person name="Wang S."/>
            <person name="Wang H."/>
            <person name="Wang A."/>
            <person name="Jiang F."/>
            <person name="Liu H."/>
            <person name="Zhao H."/>
            <person name="Xu D."/>
            <person name="Zhang Y."/>
        </authorList>
    </citation>
    <scope>NUCLEOTIDE SEQUENCE [LARGE SCALE GENOMIC DNA]</scope>
    <source>
        <strain evidence="2">cv. Punajuju</strain>
        <tissue evidence="1">Leaves</tissue>
    </source>
</reference>